<keyword evidence="2" id="KW-1185">Reference proteome</keyword>
<organism evidence="1 2">
    <name type="scientific">Bifidobacterium tibiigranuli</name>
    <dbReference type="NCBI Taxonomy" id="2172043"/>
    <lineage>
        <taxon>Bacteria</taxon>
        <taxon>Bacillati</taxon>
        <taxon>Actinomycetota</taxon>
        <taxon>Actinomycetes</taxon>
        <taxon>Bifidobacteriales</taxon>
        <taxon>Bifidobacteriaceae</taxon>
        <taxon>Bifidobacterium</taxon>
    </lineage>
</organism>
<proteinExistence type="predicted"/>
<evidence type="ECO:0000313" key="2">
    <source>
        <dbReference type="Proteomes" id="UP000325415"/>
    </source>
</evidence>
<accession>A0A5N6RZW4</accession>
<reference evidence="1 2" key="1">
    <citation type="submission" date="2018-04" db="EMBL/GenBank/DDBJ databases">
        <authorList>
            <person name="Eckel V.P."/>
            <person name="Vogel R.F."/>
        </authorList>
    </citation>
    <scope>NUCLEOTIDE SEQUENCE [LARGE SCALE GENOMIC DNA]</scope>
    <source>
        <strain evidence="2">TMW 2.1764</strain>
    </source>
</reference>
<name>A0A5N6RZW4_9BIFI</name>
<gene>
    <name evidence="1" type="ORF">DDE84_02785</name>
</gene>
<comment type="caution">
    <text evidence="1">The sequence shown here is derived from an EMBL/GenBank/DDBJ whole genome shotgun (WGS) entry which is preliminary data.</text>
</comment>
<evidence type="ECO:0000313" key="1">
    <source>
        <dbReference type="EMBL" id="KAE8129803.1"/>
    </source>
</evidence>
<dbReference type="OrthoDB" id="308644at2"/>
<dbReference type="AlphaFoldDB" id="A0A5N6RZW4"/>
<dbReference type="EMBL" id="QDAG01000002">
    <property type="protein sequence ID" value="KAE8129803.1"/>
    <property type="molecule type" value="Genomic_DNA"/>
</dbReference>
<sequence length="84" mass="9672">MTSITTILKEMRANPAGIRFADLEKVCECYFGKPRNKGTSHNIYKTPWRGKPFVNIQNDHGKAKTYQVRQVLEAIDKKEEMGNE</sequence>
<dbReference type="Proteomes" id="UP000325415">
    <property type="component" value="Unassembled WGS sequence"/>
</dbReference>
<protein>
    <submittedName>
        <fullName evidence="1">Toxin HicA</fullName>
    </submittedName>
</protein>
<dbReference type="RefSeq" id="WP_152580279.1">
    <property type="nucleotide sequence ID" value="NZ_JAKVIV010000012.1"/>
</dbReference>